<gene>
    <name evidence="1" type="ORF">AB8998_30325</name>
</gene>
<keyword evidence="2" id="KW-1185">Reference proteome</keyword>
<proteinExistence type="predicted"/>
<dbReference type="EMBL" id="JBGEDP010000002">
    <property type="protein sequence ID" value="MEY8018949.1"/>
    <property type="molecule type" value="Genomic_DNA"/>
</dbReference>
<protein>
    <submittedName>
        <fullName evidence="1">Uncharacterized protein</fullName>
    </submittedName>
</protein>
<organism evidence="1 2">
    <name type="scientific">Mycobacterium servetii</name>
    <dbReference type="NCBI Taxonomy" id="3237418"/>
    <lineage>
        <taxon>Bacteria</taxon>
        <taxon>Bacillati</taxon>
        <taxon>Actinomycetota</taxon>
        <taxon>Actinomycetes</taxon>
        <taxon>Mycobacteriales</taxon>
        <taxon>Mycobacteriaceae</taxon>
        <taxon>Mycobacterium</taxon>
    </lineage>
</organism>
<dbReference type="Proteomes" id="UP001564760">
    <property type="component" value="Unassembled WGS sequence"/>
</dbReference>
<comment type="caution">
    <text evidence="1">The sequence shown here is derived from an EMBL/GenBank/DDBJ whole genome shotgun (WGS) entry which is preliminary data.</text>
</comment>
<dbReference type="RefSeq" id="WP_369741995.1">
    <property type="nucleotide sequence ID" value="NZ_JBGEDP010000002.1"/>
</dbReference>
<dbReference type="InterPro" id="IPR027417">
    <property type="entry name" value="P-loop_NTPase"/>
</dbReference>
<name>A0ABV4C8T1_9MYCO</name>
<reference evidence="1 2" key="1">
    <citation type="submission" date="2024-08" db="EMBL/GenBank/DDBJ databases">
        <title>Mycobacterium servetensis sp. nov., a novel rapid-growing mycobacterial species recovered from a human patient in Zaragoza, Spain.</title>
        <authorList>
            <person name="Tristancho-Baro A.I."/>
            <person name="Buenestado-Serrano S."/>
            <person name="Garcia De Viedma D."/>
            <person name="Milagro-Beamonte A."/>
            <person name="Burillo N."/>
            <person name="Sanz S."/>
            <person name="Lopez-Calleja A.I."/>
            <person name="Penas-Utrilla D."/>
            <person name="Guardingo M."/>
            <person name="Garcia M.J."/>
            <person name="Vinuelas-Bayon J."/>
        </authorList>
    </citation>
    <scope>NUCLEOTIDE SEQUENCE [LARGE SCALE GENOMIC DNA]</scope>
    <source>
        <strain evidence="2">HUMS_12744610</strain>
    </source>
</reference>
<accession>A0ABV4C8T1</accession>
<sequence length="273" mass="29464">MRYVLGAGGGGDTVCLDVTADQLHGIVITGATRSGALLPSSLVLSATEAQDPDTLRVWLVRPDRTDPSILKAKLAFLEQQLPSTDLTQLRQEVDGRVEAFHRDTLLSALPHVDHFIAGDGSAAMLAELAAAEIDRRLDLLDRAGTQDWTDYTWLRNHQRADLAPLPQILIQADQYPTLLASEGTDPQIAGALNRLCAAGRCTGIALQLCSTALTFETGRSLLSSMSYAIAMGDVDHETLRILGRSDIEAAARPGRAVLHYRGNLTTFTPTHTM</sequence>
<dbReference type="Gene3D" id="3.40.50.300">
    <property type="entry name" value="P-loop containing nucleotide triphosphate hydrolases"/>
    <property type="match status" value="1"/>
</dbReference>
<evidence type="ECO:0000313" key="1">
    <source>
        <dbReference type="EMBL" id="MEY8018949.1"/>
    </source>
</evidence>
<evidence type="ECO:0000313" key="2">
    <source>
        <dbReference type="Proteomes" id="UP001564760"/>
    </source>
</evidence>